<keyword evidence="6" id="KW-0418">Kinase</keyword>
<comment type="subcellular location">
    <subcellularLocation>
        <location evidence="1">Cytoplasm</location>
    </subcellularLocation>
</comment>
<dbReference type="PANTHER" id="PTHR45008">
    <property type="entry name" value="PTS SYSTEM GLUCOSE-SPECIFIC EIIA COMPONENT"/>
    <property type="match status" value="1"/>
</dbReference>
<evidence type="ECO:0000256" key="6">
    <source>
        <dbReference type="ARBA" id="ARBA00022777"/>
    </source>
</evidence>
<evidence type="ECO:0000256" key="1">
    <source>
        <dbReference type="ARBA" id="ARBA00004496"/>
    </source>
</evidence>
<dbReference type="GO" id="GO:0009401">
    <property type="term" value="P:phosphoenolpyruvate-dependent sugar phosphotransferase system"/>
    <property type="evidence" value="ECO:0007669"/>
    <property type="project" value="UniProtKB-KW"/>
</dbReference>
<protein>
    <submittedName>
        <fullName evidence="8">PTS glucose transporter subunit IIA</fullName>
    </submittedName>
</protein>
<comment type="caution">
    <text evidence="8">The sequence shown here is derived from an EMBL/GenBank/DDBJ whole genome shotgun (WGS) entry which is preliminary data.</text>
</comment>
<gene>
    <name evidence="8" type="ORF">GX656_03660</name>
</gene>
<evidence type="ECO:0000256" key="5">
    <source>
        <dbReference type="ARBA" id="ARBA00022683"/>
    </source>
</evidence>
<keyword evidence="4" id="KW-0808">Transferase</keyword>
<dbReference type="AlphaFoldDB" id="A0A847D1H9"/>
<evidence type="ECO:0000259" key="7">
    <source>
        <dbReference type="PROSITE" id="PS51093"/>
    </source>
</evidence>
<dbReference type="PROSITE" id="PS51093">
    <property type="entry name" value="PTS_EIIA_TYPE_1"/>
    <property type="match status" value="1"/>
</dbReference>
<dbReference type="InterPro" id="IPR011055">
    <property type="entry name" value="Dup_hybrid_motif"/>
</dbReference>
<keyword evidence="2" id="KW-0813">Transport</keyword>
<feature type="domain" description="PTS EIIA type-1" evidence="7">
    <location>
        <begin position="18"/>
        <end position="123"/>
    </location>
</feature>
<evidence type="ECO:0000256" key="3">
    <source>
        <dbReference type="ARBA" id="ARBA00022597"/>
    </source>
</evidence>
<proteinExistence type="predicted"/>
<reference evidence="8 9" key="1">
    <citation type="journal article" date="2020" name="Biotechnol. Biofuels">
        <title>New insights from the biogas microbiome by comprehensive genome-resolved metagenomics of nearly 1600 species originating from multiple anaerobic digesters.</title>
        <authorList>
            <person name="Campanaro S."/>
            <person name="Treu L."/>
            <person name="Rodriguez-R L.M."/>
            <person name="Kovalovszki A."/>
            <person name="Ziels R.M."/>
            <person name="Maus I."/>
            <person name="Zhu X."/>
            <person name="Kougias P.G."/>
            <person name="Basile A."/>
            <person name="Luo G."/>
            <person name="Schluter A."/>
            <person name="Konstantinidis K.T."/>
            <person name="Angelidaki I."/>
        </authorList>
    </citation>
    <scope>NUCLEOTIDE SEQUENCE [LARGE SCALE GENOMIC DNA]</scope>
    <source>
        <strain evidence="8">AS06rmzACSIP_65</strain>
    </source>
</reference>
<evidence type="ECO:0000313" key="8">
    <source>
        <dbReference type="EMBL" id="NLD25702.1"/>
    </source>
</evidence>
<dbReference type="InterPro" id="IPR001127">
    <property type="entry name" value="PTS_EIIA_1_perm"/>
</dbReference>
<evidence type="ECO:0000313" key="9">
    <source>
        <dbReference type="Proteomes" id="UP000545876"/>
    </source>
</evidence>
<dbReference type="NCBIfam" id="TIGR00830">
    <property type="entry name" value="PTBA"/>
    <property type="match status" value="1"/>
</dbReference>
<feature type="non-terminal residue" evidence="8">
    <location>
        <position position="1"/>
    </location>
</feature>
<accession>A0A847D1H9</accession>
<dbReference type="Proteomes" id="UP000545876">
    <property type="component" value="Unassembled WGS sequence"/>
</dbReference>
<sequence length="148" mass="15533">KIAAVVDGTIHEISAYPDDAIGQKMLGDGFFIEPTGELICSPIDGEVVMMFPTAHAAAVQNQDYEILIHIGVDTVKLDGKGFQALVKQGDKVKAGDPLVKLDLAVIKASPEVKAISTAVIFTSCDKKVSVKDPGAVVKAGQSDIVTVE</sequence>
<dbReference type="PANTHER" id="PTHR45008:SF1">
    <property type="entry name" value="PTS SYSTEM GLUCOSE-SPECIFIC EIIA COMPONENT"/>
    <property type="match status" value="1"/>
</dbReference>
<keyword evidence="3 8" id="KW-0762">Sugar transport</keyword>
<dbReference type="InterPro" id="IPR050890">
    <property type="entry name" value="PTS_EIIA_component"/>
</dbReference>
<dbReference type="Gene3D" id="2.70.70.10">
    <property type="entry name" value="Glucose Permease (Domain IIA)"/>
    <property type="match status" value="1"/>
</dbReference>
<dbReference type="SUPFAM" id="SSF51261">
    <property type="entry name" value="Duplicated hybrid motif"/>
    <property type="match status" value="1"/>
</dbReference>
<dbReference type="GO" id="GO:0005737">
    <property type="term" value="C:cytoplasm"/>
    <property type="evidence" value="ECO:0007669"/>
    <property type="project" value="UniProtKB-SubCell"/>
</dbReference>
<keyword evidence="5" id="KW-0598">Phosphotransferase system</keyword>
<name>A0A847D1H9_9BACT</name>
<organism evidence="8 9">
    <name type="scientific">Candidatus Dojkabacteria bacterium</name>
    <dbReference type="NCBI Taxonomy" id="2099670"/>
    <lineage>
        <taxon>Bacteria</taxon>
        <taxon>Candidatus Dojkabacteria</taxon>
    </lineage>
</organism>
<dbReference type="Pfam" id="PF00358">
    <property type="entry name" value="PTS_EIIA_1"/>
    <property type="match status" value="1"/>
</dbReference>
<dbReference type="EMBL" id="JAAZBX010000018">
    <property type="protein sequence ID" value="NLD25702.1"/>
    <property type="molecule type" value="Genomic_DNA"/>
</dbReference>
<dbReference type="GO" id="GO:0016301">
    <property type="term" value="F:kinase activity"/>
    <property type="evidence" value="ECO:0007669"/>
    <property type="project" value="UniProtKB-KW"/>
</dbReference>
<evidence type="ECO:0000256" key="2">
    <source>
        <dbReference type="ARBA" id="ARBA00022448"/>
    </source>
</evidence>
<evidence type="ECO:0000256" key="4">
    <source>
        <dbReference type="ARBA" id="ARBA00022679"/>
    </source>
</evidence>